<feature type="transmembrane region" description="Helical" evidence="9">
    <location>
        <begin position="84"/>
        <end position="101"/>
    </location>
</feature>
<dbReference type="GO" id="GO:0006508">
    <property type="term" value="P:proteolysis"/>
    <property type="evidence" value="ECO:0007669"/>
    <property type="project" value="UniProtKB-KW"/>
</dbReference>
<dbReference type="RefSeq" id="WP_036592555.1">
    <property type="nucleotide sequence ID" value="NZ_CP076607.1"/>
</dbReference>
<evidence type="ECO:0000256" key="6">
    <source>
        <dbReference type="ARBA" id="ARBA00022801"/>
    </source>
</evidence>
<feature type="active site" evidence="9">
    <location>
        <position position="129"/>
    </location>
</feature>
<evidence type="ECO:0000256" key="5">
    <source>
        <dbReference type="ARBA" id="ARBA00022750"/>
    </source>
</evidence>
<keyword evidence="2 9" id="KW-1003">Cell membrane</keyword>
<comment type="pathway">
    <text evidence="9">Protein modification; lipoprotein biosynthesis (signal peptide cleavage).</text>
</comment>
<evidence type="ECO:0000256" key="3">
    <source>
        <dbReference type="ARBA" id="ARBA00022670"/>
    </source>
</evidence>
<evidence type="ECO:0000313" key="12">
    <source>
        <dbReference type="EMBL" id="QWU14916.1"/>
    </source>
</evidence>
<keyword evidence="4 9" id="KW-0812">Transmembrane</keyword>
<dbReference type="PANTHER" id="PTHR33695:SF1">
    <property type="entry name" value="LIPOPROTEIN SIGNAL PEPTIDASE"/>
    <property type="match status" value="1"/>
</dbReference>
<dbReference type="GO" id="GO:0005886">
    <property type="term" value="C:plasma membrane"/>
    <property type="evidence" value="ECO:0007669"/>
    <property type="project" value="UniProtKB-SubCell"/>
</dbReference>
<evidence type="ECO:0000256" key="4">
    <source>
        <dbReference type="ARBA" id="ARBA00022692"/>
    </source>
</evidence>
<evidence type="ECO:0000256" key="11">
    <source>
        <dbReference type="RuleBase" id="RU004181"/>
    </source>
</evidence>
<keyword evidence="15" id="KW-1185">Reference proteome</keyword>
<dbReference type="EMBL" id="FODH01000009">
    <property type="protein sequence ID" value="SEO60399.1"/>
    <property type="molecule type" value="Genomic_DNA"/>
</dbReference>
<comment type="subcellular location">
    <subcellularLocation>
        <location evidence="9">Cell membrane</location>
        <topology evidence="9">Multi-pass membrane protein</topology>
    </subcellularLocation>
</comment>
<evidence type="ECO:0000256" key="9">
    <source>
        <dbReference type="HAMAP-Rule" id="MF_00161"/>
    </source>
</evidence>
<dbReference type="Proteomes" id="UP000683429">
    <property type="component" value="Chromosome"/>
</dbReference>
<evidence type="ECO:0000313" key="15">
    <source>
        <dbReference type="Proteomes" id="UP000683429"/>
    </source>
</evidence>
<protein>
    <recommendedName>
        <fullName evidence="9">Lipoprotein signal peptidase</fullName>
        <ecNumber evidence="9">3.4.23.36</ecNumber>
    </recommendedName>
    <alternativeName>
        <fullName evidence="9">Prolipoprotein signal peptidase</fullName>
    </alternativeName>
    <alternativeName>
        <fullName evidence="9">Signal peptidase II</fullName>
        <shortName evidence="9">SPase II</shortName>
    </alternativeName>
</protein>
<dbReference type="PANTHER" id="PTHR33695">
    <property type="entry name" value="LIPOPROTEIN SIGNAL PEPTIDASE"/>
    <property type="match status" value="1"/>
</dbReference>
<sequence>MVYYLIALIVFLLDQGTKYLISTRLEIDEQIPVIGNFFVITSHRNRGAAFSILQDQRWFLILVTLVVLIGIVWYLNKVRRTRRLLPLALSLVLGGAIGNFLDRALTGEVVDFLRFNFGSYTFPIFNVADSCIVVGVALIILDSIMDMRGGPTEVIEVKETSEVEERNEQH</sequence>
<dbReference type="UniPathway" id="UPA00665"/>
<dbReference type="InterPro" id="IPR001872">
    <property type="entry name" value="Peptidase_A8"/>
</dbReference>
<dbReference type="STRING" id="1333845.SAMN04487895_109105"/>
<dbReference type="PROSITE" id="PS00855">
    <property type="entry name" value="SPASE_II"/>
    <property type="match status" value="1"/>
</dbReference>
<evidence type="ECO:0000313" key="14">
    <source>
        <dbReference type="Proteomes" id="UP000198809"/>
    </source>
</evidence>
<comment type="function">
    <text evidence="9 10">This protein specifically catalyzes the removal of signal peptides from prolipoproteins.</text>
</comment>
<comment type="caution">
    <text evidence="9">Lacks conserved residue(s) required for the propagation of feature annotation.</text>
</comment>
<reference evidence="13 14" key="1">
    <citation type="submission" date="2016-10" db="EMBL/GenBank/DDBJ databases">
        <authorList>
            <person name="de Groot N.N."/>
        </authorList>
    </citation>
    <scope>NUCLEOTIDE SEQUENCE [LARGE SCALE GENOMIC DNA]</scope>
    <source>
        <strain evidence="13 14">CGMCC 1.10238</strain>
    </source>
</reference>
<name>A0A1H8R1B4_9BACL</name>
<dbReference type="EMBL" id="CP076607">
    <property type="protein sequence ID" value="QWU14916.1"/>
    <property type="molecule type" value="Genomic_DNA"/>
</dbReference>
<keyword evidence="5 9" id="KW-0064">Aspartyl protease</keyword>
<dbReference type="OrthoDB" id="9810259at2"/>
<feature type="transmembrane region" description="Helical" evidence="9">
    <location>
        <begin position="58"/>
        <end position="75"/>
    </location>
</feature>
<keyword evidence="3 9" id="KW-0645">Protease</keyword>
<dbReference type="Proteomes" id="UP000198809">
    <property type="component" value="Unassembled WGS sequence"/>
</dbReference>
<feature type="active site" evidence="9">
    <location>
        <position position="111"/>
    </location>
</feature>
<dbReference type="AlphaFoldDB" id="A0A1H8R1B4"/>
<comment type="similarity">
    <text evidence="1 9 11">Belongs to the peptidase A8 family.</text>
</comment>
<evidence type="ECO:0000256" key="7">
    <source>
        <dbReference type="ARBA" id="ARBA00022989"/>
    </source>
</evidence>
<dbReference type="PRINTS" id="PR00781">
    <property type="entry name" value="LIPOSIGPTASE"/>
</dbReference>
<dbReference type="HAMAP" id="MF_00161">
    <property type="entry name" value="LspA"/>
    <property type="match status" value="1"/>
</dbReference>
<keyword evidence="6 9" id="KW-0378">Hydrolase</keyword>
<feature type="transmembrane region" description="Helical" evidence="9">
    <location>
        <begin position="121"/>
        <end position="141"/>
    </location>
</feature>
<keyword evidence="8 9" id="KW-0472">Membrane</keyword>
<evidence type="ECO:0000256" key="8">
    <source>
        <dbReference type="ARBA" id="ARBA00023136"/>
    </source>
</evidence>
<accession>A0A1H8R1B4</accession>
<evidence type="ECO:0000256" key="1">
    <source>
        <dbReference type="ARBA" id="ARBA00006139"/>
    </source>
</evidence>
<dbReference type="Pfam" id="PF01252">
    <property type="entry name" value="Peptidase_A8"/>
    <property type="match status" value="1"/>
</dbReference>
<gene>
    <name evidence="9 12" type="primary">lspA</name>
    <name evidence="12" type="ORF">KP014_23870</name>
    <name evidence="13" type="ORF">SAMN04487895_109105</name>
</gene>
<comment type="catalytic activity">
    <reaction evidence="9 10">
        <text>Release of signal peptides from bacterial membrane prolipoproteins. Hydrolyzes -Xaa-Yaa-Zaa-|-(S,diacylglyceryl)Cys-, in which Xaa is hydrophobic (preferably Leu), and Yaa (Ala or Ser) and Zaa (Gly or Ala) have small, neutral side chains.</text>
        <dbReference type="EC" id="3.4.23.36"/>
    </reaction>
</comment>
<evidence type="ECO:0000313" key="13">
    <source>
        <dbReference type="EMBL" id="SEO60399.1"/>
    </source>
</evidence>
<keyword evidence="7 9" id="KW-1133">Transmembrane helix</keyword>
<dbReference type="GO" id="GO:0004190">
    <property type="term" value="F:aspartic-type endopeptidase activity"/>
    <property type="evidence" value="ECO:0007669"/>
    <property type="project" value="UniProtKB-UniRule"/>
</dbReference>
<dbReference type="NCBIfam" id="TIGR00077">
    <property type="entry name" value="lspA"/>
    <property type="match status" value="1"/>
</dbReference>
<organism evidence="13 14">
    <name type="scientific">Paenibacillus sophorae</name>
    <dbReference type="NCBI Taxonomy" id="1333845"/>
    <lineage>
        <taxon>Bacteria</taxon>
        <taxon>Bacillati</taxon>
        <taxon>Bacillota</taxon>
        <taxon>Bacilli</taxon>
        <taxon>Bacillales</taxon>
        <taxon>Paenibacillaceae</taxon>
        <taxon>Paenibacillus</taxon>
    </lineage>
</organism>
<dbReference type="EC" id="3.4.23.36" evidence="9"/>
<evidence type="ECO:0000256" key="2">
    <source>
        <dbReference type="ARBA" id="ARBA00022475"/>
    </source>
</evidence>
<proteinExistence type="inferred from homology"/>
<reference evidence="12 15" key="2">
    <citation type="submission" date="2021-06" db="EMBL/GenBank/DDBJ databases">
        <title>Whole genome sequence of Paenibacillus sophorae DSM23020 for comparative genomics.</title>
        <authorList>
            <person name="Kim M.-J."/>
            <person name="Lee G."/>
            <person name="Shin J.-H."/>
        </authorList>
    </citation>
    <scope>NUCLEOTIDE SEQUENCE [LARGE SCALE GENOMIC DNA]</scope>
    <source>
        <strain evidence="12 15">DSM 23020</strain>
    </source>
</reference>
<evidence type="ECO:0000256" key="10">
    <source>
        <dbReference type="RuleBase" id="RU000594"/>
    </source>
</evidence>